<proteinExistence type="predicted"/>
<dbReference type="Proteomes" id="UP001219389">
    <property type="component" value="Unassembled WGS sequence"/>
</dbReference>
<name>A0AAW6HM57_BACOV</name>
<evidence type="ECO:0000313" key="1">
    <source>
        <dbReference type="EMBL" id="MDC2744333.1"/>
    </source>
</evidence>
<reference evidence="1" key="1">
    <citation type="submission" date="2022-10" db="EMBL/GenBank/DDBJ databases">
        <title>Human gut microbiome strain richness.</title>
        <authorList>
            <person name="Chen-Liaw A."/>
        </authorList>
    </citation>
    <scope>NUCLEOTIDE SEQUENCE</scope>
    <source>
        <strain evidence="1">BSD2780120875st1_E1_BSD2780120875_150330</strain>
    </source>
</reference>
<dbReference type="EMBL" id="JAQNZF010000030">
    <property type="protein sequence ID" value="MDC2744333.1"/>
    <property type="molecule type" value="Genomic_DNA"/>
</dbReference>
<sequence>MFNFLVFGDNQYRKCEEGEMPRVSNGKMISALKDSHFFWEILKLAQNQFPDDGILKIEKKSERAIVK</sequence>
<protein>
    <submittedName>
        <fullName evidence="1">Uncharacterized protein</fullName>
    </submittedName>
</protein>
<evidence type="ECO:0000313" key="2">
    <source>
        <dbReference type="Proteomes" id="UP001219389"/>
    </source>
</evidence>
<gene>
    <name evidence="1" type="ORF">PO382_19125</name>
</gene>
<dbReference type="AlphaFoldDB" id="A0AAW6HM57"/>
<dbReference type="RefSeq" id="WP_061448182.1">
    <property type="nucleotide sequence ID" value="NZ_CAXTIO010000015.1"/>
</dbReference>
<accession>A0AAW6HM57</accession>
<organism evidence="1 2">
    <name type="scientific">Bacteroides ovatus</name>
    <dbReference type="NCBI Taxonomy" id="28116"/>
    <lineage>
        <taxon>Bacteria</taxon>
        <taxon>Pseudomonadati</taxon>
        <taxon>Bacteroidota</taxon>
        <taxon>Bacteroidia</taxon>
        <taxon>Bacteroidales</taxon>
        <taxon>Bacteroidaceae</taxon>
        <taxon>Bacteroides</taxon>
    </lineage>
</organism>
<comment type="caution">
    <text evidence="1">The sequence shown here is derived from an EMBL/GenBank/DDBJ whole genome shotgun (WGS) entry which is preliminary data.</text>
</comment>